<sequence>MGKRSNLVVVLSSDEDDDEENINKNRSLSNSMPIRTNSKLHLKFKSTTSSTRRGGSSRKAKKKPRLLDSLSSSVELFSGFDELKLLSQDFAEEFAGFKVSTGCRGLSVAESWVDRYRPHSLEELAVQKKKKGCQNYVILITGQAGTGKSETVRVLASHFGVEVCEWNTPTPTIWQEHVHNLNSGMQYVSKLDEFENFVDRVRKYGILSLSVTGPMSSLILLIEDLPVASGKIAQGRLLRCLQLLVQSVQVPTVILITDYGGGDSADVNMRYWEELSSSLERAGACKVSFNPITVNSIKKVLSRICKQEQCNITCEQIELIANTSGGDIRHAIATLHYLCLKQEKKMGISSNKCSNNSEAKASNPGQKDCRYSLPVGRDLTLSLFHALGKFLHNKRETEPSMESDDDGFHLRERFRRLPLKMDAPEKVLCQAYGQARPVAEFLHENVLDFLSQDAIDDAWAVASYLSDADCLLSAVRRTFARNYEAENVVQSAAASVAVRGVLFGNAHPSSSRWHSIRRPILWQAEQSAGRNMRELERQRFDHYNGQSLASVSDVCIEYRPALKWLGYRATLSSEHCGTHSSLILGEGLENGELDEISSLEQGQCTDDEIEDW</sequence>
<evidence type="ECO:0000256" key="5">
    <source>
        <dbReference type="ARBA" id="ARBA00022840"/>
    </source>
</evidence>
<gene>
    <name evidence="9" type="ORF">Cgig2_007402</name>
</gene>
<dbReference type="GO" id="GO:0005634">
    <property type="term" value="C:nucleus"/>
    <property type="evidence" value="ECO:0007669"/>
    <property type="project" value="UniProtKB-SubCell"/>
</dbReference>
<evidence type="ECO:0000256" key="4">
    <source>
        <dbReference type="ARBA" id="ARBA00022763"/>
    </source>
</evidence>
<dbReference type="Proteomes" id="UP001153076">
    <property type="component" value="Unassembled WGS sequence"/>
</dbReference>
<evidence type="ECO:0000313" key="9">
    <source>
        <dbReference type="EMBL" id="KAJ8451919.1"/>
    </source>
</evidence>
<evidence type="ECO:0000256" key="8">
    <source>
        <dbReference type="SAM" id="MobiDB-lite"/>
    </source>
</evidence>
<keyword evidence="5" id="KW-0067">ATP-binding</keyword>
<keyword evidence="7" id="KW-0131">Cell cycle</keyword>
<evidence type="ECO:0000256" key="6">
    <source>
        <dbReference type="ARBA" id="ARBA00023242"/>
    </source>
</evidence>
<keyword evidence="3" id="KW-0547">Nucleotide-binding</keyword>
<feature type="region of interest" description="Disordered" evidence="8">
    <location>
        <begin position="1"/>
        <end position="64"/>
    </location>
</feature>
<evidence type="ECO:0000256" key="1">
    <source>
        <dbReference type="ARBA" id="ARBA00004123"/>
    </source>
</evidence>
<feature type="compositionally biased region" description="Low complexity" evidence="8">
    <location>
        <begin position="45"/>
        <end position="54"/>
    </location>
</feature>
<evidence type="ECO:0000256" key="7">
    <source>
        <dbReference type="ARBA" id="ARBA00023306"/>
    </source>
</evidence>
<dbReference type="EMBL" id="JAKOGI010000007">
    <property type="protein sequence ID" value="KAJ8451919.1"/>
    <property type="molecule type" value="Genomic_DNA"/>
</dbReference>
<comment type="subcellular location">
    <subcellularLocation>
        <location evidence="1">Nucleus</location>
    </subcellularLocation>
</comment>
<dbReference type="Gene3D" id="3.40.50.300">
    <property type="entry name" value="P-loop containing nucleotide triphosphate hydrolases"/>
    <property type="match status" value="1"/>
</dbReference>
<dbReference type="GO" id="GO:0006281">
    <property type="term" value="P:DNA repair"/>
    <property type="evidence" value="ECO:0007669"/>
    <property type="project" value="InterPro"/>
</dbReference>
<dbReference type="GO" id="GO:0003689">
    <property type="term" value="F:DNA clamp loader activity"/>
    <property type="evidence" value="ECO:0007669"/>
    <property type="project" value="TreeGrafter"/>
</dbReference>
<dbReference type="GO" id="GO:0003682">
    <property type="term" value="F:chromatin binding"/>
    <property type="evidence" value="ECO:0007669"/>
    <property type="project" value="TreeGrafter"/>
</dbReference>
<feature type="compositionally biased region" description="Polar residues" evidence="8">
    <location>
        <begin position="24"/>
        <end position="37"/>
    </location>
</feature>
<dbReference type="GO" id="GO:0033314">
    <property type="term" value="P:mitotic DNA replication checkpoint signaling"/>
    <property type="evidence" value="ECO:0007669"/>
    <property type="project" value="TreeGrafter"/>
</dbReference>
<feature type="compositionally biased region" description="Low complexity" evidence="8">
    <location>
        <begin position="1"/>
        <end position="12"/>
    </location>
</feature>
<comment type="similarity">
    <text evidence="2">Belongs to the rad17/RAD24 family.</text>
</comment>
<name>A0A9Q1QRX6_9CARY</name>
<dbReference type="GO" id="GO:0005524">
    <property type="term" value="F:ATP binding"/>
    <property type="evidence" value="ECO:0007669"/>
    <property type="project" value="UniProtKB-KW"/>
</dbReference>
<accession>A0A9Q1QRX6</accession>
<dbReference type="CDD" id="cd18140">
    <property type="entry name" value="HLD_clamp_RFC"/>
    <property type="match status" value="1"/>
</dbReference>
<keyword evidence="4" id="KW-0227">DNA damage</keyword>
<evidence type="ECO:0000313" key="10">
    <source>
        <dbReference type="Proteomes" id="UP001153076"/>
    </source>
</evidence>
<dbReference type="PANTHER" id="PTHR12172:SF0">
    <property type="entry name" value="CELL CYCLE CHECKPOINT PROTEIN RAD17"/>
    <property type="match status" value="1"/>
</dbReference>
<evidence type="ECO:0000256" key="3">
    <source>
        <dbReference type="ARBA" id="ARBA00022741"/>
    </source>
</evidence>
<proteinExistence type="inferred from homology"/>
<evidence type="ECO:0008006" key="11">
    <source>
        <dbReference type="Google" id="ProtNLM"/>
    </source>
</evidence>
<dbReference type="InterPro" id="IPR004582">
    <property type="entry name" value="Checkpoint_prot_Rad17_Rad24"/>
</dbReference>
<dbReference type="InterPro" id="IPR027417">
    <property type="entry name" value="P-loop_NTPase"/>
</dbReference>
<evidence type="ECO:0000256" key="2">
    <source>
        <dbReference type="ARBA" id="ARBA00006168"/>
    </source>
</evidence>
<comment type="caution">
    <text evidence="9">The sequence shown here is derived from an EMBL/GenBank/DDBJ whole genome shotgun (WGS) entry which is preliminary data.</text>
</comment>
<dbReference type="AlphaFoldDB" id="A0A9Q1QRX6"/>
<dbReference type="InterPro" id="IPR047854">
    <property type="entry name" value="RFC_lid"/>
</dbReference>
<organism evidence="9 10">
    <name type="scientific">Carnegiea gigantea</name>
    <dbReference type="NCBI Taxonomy" id="171969"/>
    <lineage>
        <taxon>Eukaryota</taxon>
        <taxon>Viridiplantae</taxon>
        <taxon>Streptophyta</taxon>
        <taxon>Embryophyta</taxon>
        <taxon>Tracheophyta</taxon>
        <taxon>Spermatophyta</taxon>
        <taxon>Magnoliopsida</taxon>
        <taxon>eudicotyledons</taxon>
        <taxon>Gunneridae</taxon>
        <taxon>Pentapetalae</taxon>
        <taxon>Caryophyllales</taxon>
        <taxon>Cactineae</taxon>
        <taxon>Cactaceae</taxon>
        <taxon>Cactoideae</taxon>
        <taxon>Echinocereeae</taxon>
        <taxon>Carnegiea</taxon>
    </lineage>
</organism>
<dbReference type="PANTHER" id="PTHR12172">
    <property type="entry name" value="CELL CYCLE CHECKPOINT PROTEIN RAD17"/>
    <property type="match status" value="1"/>
</dbReference>
<protein>
    <recommendedName>
        <fullName evidence="11">Cell cycle checkpoint protein RAD17</fullName>
    </recommendedName>
</protein>
<feature type="compositionally biased region" description="Basic residues" evidence="8">
    <location>
        <begin position="55"/>
        <end position="64"/>
    </location>
</feature>
<reference evidence="9" key="1">
    <citation type="submission" date="2022-04" db="EMBL/GenBank/DDBJ databases">
        <title>Carnegiea gigantea Genome sequencing and assembly v2.</title>
        <authorList>
            <person name="Copetti D."/>
            <person name="Sanderson M.J."/>
            <person name="Burquez A."/>
            <person name="Wojciechowski M.F."/>
        </authorList>
    </citation>
    <scope>NUCLEOTIDE SEQUENCE</scope>
    <source>
        <strain evidence="9">SGP5-SGP5p</strain>
        <tissue evidence="9">Aerial part</tissue>
    </source>
</reference>
<dbReference type="SUPFAM" id="SSF52540">
    <property type="entry name" value="P-loop containing nucleoside triphosphate hydrolases"/>
    <property type="match status" value="1"/>
</dbReference>
<keyword evidence="10" id="KW-1185">Reference proteome</keyword>
<dbReference type="Pfam" id="PF03215">
    <property type="entry name" value="Rad17"/>
    <property type="match status" value="1"/>
</dbReference>
<dbReference type="Gene3D" id="1.10.8.60">
    <property type="match status" value="1"/>
</dbReference>
<dbReference type="OrthoDB" id="10265971at2759"/>
<dbReference type="GO" id="GO:0000077">
    <property type="term" value="P:DNA damage checkpoint signaling"/>
    <property type="evidence" value="ECO:0007669"/>
    <property type="project" value="TreeGrafter"/>
</dbReference>
<keyword evidence="6" id="KW-0539">Nucleus</keyword>